<proteinExistence type="predicted"/>
<dbReference type="EMBL" id="BPVZ01000009">
    <property type="protein sequence ID" value="GKU95475.1"/>
    <property type="molecule type" value="Genomic_DNA"/>
</dbReference>
<keyword evidence="1" id="KW-1133">Transmembrane helix</keyword>
<keyword evidence="1" id="KW-0812">Transmembrane</keyword>
<evidence type="ECO:0000256" key="1">
    <source>
        <dbReference type="SAM" id="Phobius"/>
    </source>
</evidence>
<evidence type="ECO:0000313" key="3">
    <source>
        <dbReference type="Proteomes" id="UP001054252"/>
    </source>
</evidence>
<feature type="transmembrane region" description="Helical" evidence="1">
    <location>
        <begin position="36"/>
        <end position="53"/>
    </location>
</feature>
<comment type="caution">
    <text evidence="2">The sequence shown here is derived from an EMBL/GenBank/DDBJ whole genome shotgun (WGS) entry which is preliminary data.</text>
</comment>
<evidence type="ECO:0000313" key="2">
    <source>
        <dbReference type="EMBL" id="GKU95475.1"/>
    </source>
</evidence>
<keyword evidence="3" id="KW-1185">Reference proteome</keyword>
<accession>A0AAV5I8K8</accession>
<organism evidence="2 3">
    <name type="scientific">Rubroshorea leprosula</name>
    <dbReference type="NCBI Taxonomy" id="152421"/>
    <lineage>
        <taxon>Eukaryota</taxon>
        <taxon>Viridiplantae</taxon>
        <taxon>Streptophyta</taxon>
        <taxon>Embryophyta</taxon>
        <taxon>Tracheophyta</taxon>
        <taxon>Spermatophyta</taxon>
        <taxon>Magnoliopsida</taxon>
        <taxon>eudicotyledons</taxon>
        <taxon>Gunneridae</taxon>
        <taxon>Pentapetalae</taxon>
        <taxon>rosids</taxon>
        <taxon>malvids</taxon>
        <taxon>Malvales</taxon>
        <taxon>Dipterocarpaceae</taxon>
        <taxon>Rubroshorea</taxon>
    </lineage>
</organism>
<protein>
    <submittedName>
        <fullName evidence="2">Uncharacterized protein</fullName>
    </submittedName>
</protein>
<keyword evidence="1" id="KW-0472">Membrane</keyword>
<dbReference type="Proteomes" id="UP001054252">
    <property type="component" value="Unassembled WGS sequence"/>
</dbReference>
<reference evidence="2 3" key="1">
    <citation type="journal article" date="2021" name="Commun. Biol.">
        <title>The genome of Shorea leprosula (Dipterocarpaceae) highlights the ecological relevance of drought in aseasonal tropical rainforests.</title>
        <authorList>
            <person name="Ng K.K.S."/>
            <person name="Kobayashi M.J."/>
            <person name="Fawcett J.A."/>
            <person name="Hatakeyama M."/>
            <person name="Paape T."/>
            <person name="Ng C.H."/>
            <person name="Ang C.C."/>
            <person name="Tnah L.H."/>
            <person name="Lee C.T."/>
            <person name="Nishiyama T."/>
            <person name="Sese J."/>
            <person name="O'Brien M.J."/>
            <person name="Copetti D."/>
            <person name="Mohd Noor M.I."/>
            <person name="Ong R.C."/>
            <person name="Putra M."/>
            <person name="Sireger I.Z."/>
            <person name="Indrioko S."/>
            <person name="Kosugi Y."/>
            <person name="Izuno A."/>
            <person name="Isagi Y."/>
            <person name="Lee S.L."/>
            <person name="Shimizu K.K."/>
        </authorList>
    </citation>
    <scope>NUCLEOTIDE SEQUENCE [LARGE SCALE GENOMIC DNA]</scope>
    <source>
        <strain evidence="2">214</strain>
    </source>
</reference>
<sequence length="54" mass="6064">MPSGFQFWMKLKKESEVLVFWNPRQAGSDGGAADRIVWTGVTSLLLFLAFAVLF</sequence>
<dbReference type="AlphaFoldDB" id="A0AAV5I8K8"/>
<name>A0AAV5I8K8_9ROSI</name>
<gene>
    <name evidence="2" type="ORF">SLEP1_g8832</name>
</gene>